<feature type="compositionally biased region" description="Low complexity" evidence="1">
    <location>
        <begin position="15"/>
        <end position="40"/>
    </location>
</feature>
<keyword evidence="3" id="KW-1185">Reference proteome</keyword>
<accession>A0AA37P8W4</accession>
<evidence type="ECO:0000256" key="1">
    <source>
        <dbReference type="SAM" id="MobiDB-lite"/>
    </source>
</evidence>
<dbReference type="AlphaFoldDB" id="A0AA37P8W4"/>
<dbReference type="RefSeq" id="XP_049130149.1">
    <property type="nucleotide sequence ID" value="XM_049274192.1"/>
</dbReference>
<organism evidence="2 3">
    <name type="scientific">Colletotrichum spaethianum</name>
    <dbReference type="NCBI Taxonomy" id="700344"/>
    <lineage>
        <taxon>Eukaryota</taxon>
        <taxon>Fungi</taxon>
        <taxon>Dikarya</taxon>
        <taxon>Ascomycota</taxon>
        <taxon>Pezizomycotina</taxon>
        <taxon>Sordariomycetes</taxon>
        <taxon>Hypocreomycetidae</taxon>
        <taxon>Glomerellales</taxon>
        <taxon>Glomerellaceae</taxon>
        <taxon>Colletotrichum</taxon>
        <taxon>Colletotrichum spaethianum species complex</taxon>
    </lineage>
</organism>
<comment type="caution">
    <text evidence="2">The sequence shown here is derived from an EMBL/GenBank/DDBJ whole genome shotgun (WGS) entry which is preliminary data.</text>
</comment>
<name>A0AA37P8W4_9PEZI</name>
<dbReference type="Proteomes" id="UP001055115">
    <property type="component" value="Unassembled WGS sequence"/>
</dbReference>
<sequence length="69" mass="6681">MAPCFQATSSTINRTGSASCTASGAGSSTSPNTTNIDTDTNTTTATAARAVNTSALGTTKTCATTGAET</sequence>
<dbReference type="GeneID" id="73328782"/>
<dbReference type="EMBL" id="BQXU01000021">
    <property type="protein sequence ID" value="GKT47799.1"/>
    <property type="molecule type" value="Genomic_DNA"/>
</dbReference>
<feature type="compositionally biased region" description="Polar residues" evidence="1">
    <location>
        <begin position="1"/>
        <end position="14"/>
    </location>
</feature>
<gene>
    <name evidence="2" type="ORF">ColSpa_07980</name>
</gene>
<reference evidence="2 3" key="1">
    <citation type="submission" date="2022-03" db="EMBL/GenBank/DDBJ databases">
        <title>Genome data of Colletotrichum spp.</title>
        <authorList>
            <person name="Utami Y.D."/>
            <person name="Hiruma K."/>
        </authorList>
    </citation>
    <scope>NUCLEOTIDE SEQUENCE [LARGE SCALE GENOMIC DNA]</scope>
    <source>
        <strain evidence="2 3">MAFF 239500</strain>
    </source>
</reference>
<feature type="region of interest" description="Disordered" evidence="1">
    <location>
        <begin position="1"/>
        <end position="40"/>
    </location>
</feature>
<proteinExistence type="predicted"/>
<protein>
    <submittedName>
        <fullName evidence="2">Uncharacterized protein</fullName>
    </submittedName>
</protein>
<evidence type="ECO:0000313" key="3">
    <source>
        <dbReference type="Proteomes" id="UP001055115"/>
    </source>
</evidence>
<evidence type="ECO:0000313" key="2">
    <source>
        <dbReference type="EMBL" id="GKT47799.1"/>
    </source>
</evidence>